<dbReference type="GO" id="GO:0008270">
    <property type="term" value="F:zinc ion binding"/>
    <property type="evidence" value="ECO:0007669"/>
    <property type="project" value="InterPro"/>
</dbReference>
<dbReference type="AlphaFoldDB" id="A0A0B8T729"/>
<dbReference type="GO" id="GO:0004181">
    <property type="term" value="F:metallocarboxypeptidase activity"/>
    <property type="evidence" value="ECO:0007669"/>
    <property type="project" value="InterPro"/>
</dbReference>
<comment type="caution">
    <text evidence="7">Lacks conserved residue(s) required for the propagation of feature annotation.</text>
</comment>
<gene>
    <name evidence="9" type="ORF">DI53_2896</name>
</gene>
<evidence type="ECO:0000313" key="9">
    <source>
        <dbReference type="EMBL" id="KGE13365.1"/>
    </source>
</evidence>
<name>A0A0B8T729_9SPHI</name>
<dbReference type="Pfam" id="PF00246">
    <property type="entry name" value="Peptidase_M14"/>
    <property type="match status" value="1"/>
</dbReference>
<dbReference type="SUPFAM" id="SSF53187">
    <property type="entry name" value="Zn-dependent exopeptidases"/>
    <property type="match status" value="1"/>
</dbReference>
<dbReference type="PANTHER" id="PTHR11705:SF143">
    <property type="entry name" value="SLL0236 PROTEIN"/>
    <property type="match status" value="1"/>
</dbReference>
<evidence type="ECO:0000256" key="5">
    <source>
        <dbReference type="ARBA" id="ARBA00022833"/>
    </source>
</evidence>
<evidence type="ECO:0000256" key="7">
    <source>
        <dbReference type="PROSITE-ProRule" id="PRU01379"/>
    </source>
</evidence>
<evidence type="ECO:0000256" key="4">
    <source>
        <dbReference type="ARBA" id="ARBA00022801"/>
    </source>
</evidence>
<keyword evidence="9" id="KW-0121">Carboxypeptidase</keyword>
<organism evidence="9 10">
    <name type="scientific">Sphingobacterium deserti</name>
    <dbReference type="NCBI Taxonomy" id="1229276"/>
    <lineage>
        <taxon>Bacteria</taxon>
        <taxon>Pseudomonadati</taxon>
        <taxon>Bacteroidota</taxon>
        <taxon>Sphingobacteriia</taxon>
        <taxon>Sphingobacteriales</taxon>
        <taxon>Sphingobacteriaceae</taxon>
        <taxon>Sphingobacterium</taxon>
    </lineage>
</organism>
<dbReference type="GO" id="GO:0005615">
    <property type="term" value="C:extracellular space"/>
    <property type="evidence" value="ECO:0007669"/>
    <property type="project" value="TreeGrafter"/>
</dbReference>
<keyword evidence="4" id="KW-0378">Hydrolase</keyword>
<dbReference type="Proteomes" id="UP000031802">
    <property type="component" value="Unassembled WGS sequence"/>
</dbReference>
<accession>A0A0B8T729</accession>
<keyword evidence="5" id="KW-0862">Zinc</keyword>
<dbReference type="STRING" id="1229276.DI53_2896"/>
<dbReference type="PATRIC" id="fig|1229276.3.peg.2994"/>
<keyword evidence="6" id="KW-0482">Metalloprotease</keyword>
<evidence type="ECO:0000256" key="1">
    <source>
        <dbReference type="ARBA" id="ARBA00001947"/>
    </source>
</evidence>
<proteinExistence type="inferred from homology"/>
<dbReference type="GO" id="GO:0006508">
    <property type="term" value="P:proteolysis"/>
    <property type="evidence" value="ECO:0007669"/>
    <property type="project" value="UniProtKB-KW"/>
</dbReference>
<dbReference type="PANTHER" id="PTHR11705">
    <property type="entry name" value="PROTEASE FAMILY M14 CARBOXYPEPTIDASE A,B"/>
    <property type="match status" value="1"/>
</dbReference>
<dbReference type="EMBL" id="JJMU01000053">
    <property type="protein sequence ID" value="KGE13365.1"/>
    <property type="molecule type" value="Genomic_DNA"/>
</dbReference>
<evidence type="ECO:0000313" key="10">
    <source>
        <dbReference type="Proteomes" id="UP000031802"/>
    </source>
</evidence>
<keyword evidence="3" id="KW-0645">Protease</keyword>
<reference evidence="9 10" key="2">
    <citation type="journal article" date="2015" name="PLoS ONE">
        <title>Whole-Genome Optical Mapping and Finished Genome Sequence of Sphingobacterium deserti sp. nov., a New Species Isolated from the Western Desert of China.</title>
        <authorList>
            <person name="Teng C."/>
            <person name="Zhou Z."/>
            <person name="Molnar I."/>
            <person name="Li X."/>
            <person name="Tang R."/>
            <person name="Chen M."/>
            <person name="Wang L."/>
            <person name="Su S."/>
            <person name="Zhang W."/>
            <person name="Lin M."/>
        </authorList>
    </citation>
    <scope>NUCLEOTIDE SEQUENCE [LARGE SCALE GENOMIC DNA]</scope>
    <source>
        <strain evidence="10">ACCC05744</strain>
    </source>
</reference>
<dbReference type="SMART" id="SM00631">
    <property type="entry name" value="Zn_pept"/>
    <property type="match status" value="1"/>
</dbReference>
<comment type="caution">
    <text evidence="9">The sequence shown here is derived from an EMBL/GenBank/DDBJ whole genome shotgun (WGS) entry which is preliminary data.</text>
</comment>
<evidence type="ECO:0000256" key="3">
    <source>
        <dbReference type="ARBA" id="ARBA00022670"/>
    </source>
</evidence>
<reference evidence="10" key="1">
    <citation type="submission" date="2014-04" db="EMBL/GenBank/DDBJ databases">
        <title>Whole-Genome optical mapping and complete genome sequence of Sphingobacterium deserti sp. nov., a new spaces isolated from desert in the west of China.</title>
        <authorList>
            <person name="Teng C."/>
            <person name="Zhou Z."/>
            <person name="Li X."/>
            <person name="Chen M."/>
            <person name="Lin M."/>
            <person name="Wang L."/>
            <person name="Su S."/>
            <person name="Zhang C."/>
            <person name="Zhang W."/>
        </authorList>
    </citation>
    <scope>NUCLEOTIDE SEQUENCE [LARGE SCALE GENOMIC DNA]</scope>
    <source>
        <strain evidence="10">ACCC05744</strain>
    </source>
</reference>
<dbReference type="eggNOG" id="COG2866">
    <property type="taxonomic scope" value="Bacteria"/>
</dbReference>
<keyword evidence="10" id="KW-1185">Reference proteome</keyword>
<dbReference type="PROSITE" id="PS51257">
    <property type="entry name" value="PROKAR_LIPOPROTEIN"/>
    <property type="match status" value="1"/>
</dbReference>
<protein>
    <submittedName>
        <fullName evidence="9">Peptidase M14 carboxypeptidase A</fullName>
    </submittedName>
</protein>
<evidence type="ECO:0000256" key="6">
    <source>
        <dbReference type="ARBA" id="ARBA00023049"/>
    </source>
</evidence>
<dbReference type="InterPro" id="IPR000834">
    <property type="entry name" value="Peptidase_M14"/>
</dbReference>
<evidence type="ECO:0000259" key="8">
    <source>
        <dbReference type="PROSITE" id="PS52035"/>
    </source>
</evidence>
<dbReference type="PROSITE" id="PS52035">
    <property type="entry name" value="PEPTIDASE_M14"/>
    <property type="match status" value="1"/>
</dbReference>
<dbReference type="Gene3D" id="3.40.630.10">
    <property type="entry name" value="Zn peptidases"/>
    <property type="match status" value="1"/>
</dbReference>
<comment type="cofactor">
    <cofactor evidence="1">
        <name>Zn(2+)</name>
        <dbReference type="ChEBI" id="CHEBI:29105"/>
    </cofactor>
</comment>
<evidence type="ECO:0000256" key="2">
    <source>
        <dbReference type="ARBA" id="ARBA00005988"/>
    </source>
</evidence>
<comment type="similarity">
    <text evidence="2 7">Belongs to the peptidase M14 family.</text>
</comment>
<sequence>MLVLKQLAHERCYFIMMKRTFFIVGMVAMLQACTTVSPEAKSDYSNAMKLDSTQFNSLHDTYKEKAIKHRRFKHDEIDSLVKKHQSHAVFSVQEIGKSFEKRAIYKLRYGKGGKKVMLWSQMHGDEPTATMALFDIFNFLEGKEDGYDSVRQLLNDNLDIHFIPMLNPDGAERYTRRNAQYIDLNRDARVGQTVEGALLRKIAKEVKPRYGFNLHDQSIYYNVPNTKNPVTISMLAPAYNEAREVNDVRKGAMQLIVGMNNLLQQYVPDAVAKYDDTYSPRGFGDNFQSWGASTVLIESGGKKGDPEKQEIRRLNFAIILNALMEIAQGSYAQYDADDYDKIPFNASQLHDVVLRGVDLSSDSVSLKTDIALRRTEITVGRDYFVRGHVEDIGDLDIAYGYDELEEQGLTFVQGKTYPQAFESVDDISIDRAWSLLKDGFVAVKVNSRGADRLHNLPLVVFTQPSFTPTGQISLLGTSNFLLGSGGQLKYAVINGYLIDLSQKPSKGKVFKNRVI</sequence>
<feature type="domain" description="Peptidase M14" evidence="8">
    <location>
        <begin position="58"/>
        <end position="322"/>
    </location>
</feature>